<dbReference type="Pfam" id="PF03466">
    <property type="entry name" value="LysR_substrate"/>
    <property type="match status" value="1"/>
</dbReference>
<protein>
    <submittedName>
        <fullName evidence="6">LysR family transcriptional regulator</fullName>
    </submittedName>
</protein>
<accession>A0AAP0X9E8</accession>
<gene>
    <name evidence="6" type="ORF">BV82_4334</name>
</gene>
<keyword evidence="7" id="KW-1185">Reference proteome</keyword>
<dbReference type="GO" id="GO:0006351">
    <property type="term" value="P:DNA-templated transcription"/>
    <property type="evidence" value="ECO:0007669"/>
    <property type="project" value="TreeGrafter"/>
</dbReference>
<feature type="domain" description="HTH lysR-type" evidence="5">
    <location>
        <begin position="3"/>
        <end position="60"/>
    </location>
</feature>
<dbReference type="InterPro" id="IPR036390">
    <property type="entry name" value="WH_DNA-bd_sf"/>
</dbReference>
<dbReference type="KEGG" id="pdw:BV82_4334"/>
<dbReference type="FunFam" id="3.40.190.290:FF:000001">
    <property type="entry name" value="Transcriptional regulator, LysR family"/>
    <property type="match status" value="1"/>
</dbReference>
<dbReference type="AlphaFoldDB" id="A0AAP0X9E8"/>
<dbReference type="Gene3D" id="1.10.10.10">
    <property type="entry name" value="Winged helix-like DNA-binding domain superfamily/Winged helix DNA-binding domain"/>
    <property type="match status" value="1"/>
</dbReference>
<dbReference type="Pfam" id="PF00126">
    <property type="entry name" value="HTH_1"/>
    <property type="match status" value="1"/>
</dbReference>
<dbReference type="SUPFAM" id="SSF53850">
    <property type="entry name" value="Periplasmic binding protein-like II"/>
    <property type="match status" value="1"/>
</dbReference>
<proteinExistence type="inferred from homology"/>
<evidence type="ECO:0000256" key="1">
    <source>
        <dbReference type="ARBA" id="ARBA00009437"/>
    </source>
</evidence>
<dbReference type="FunFam" id="1.10.10.10:FF:000001">
    <property type="entry name" value="LysR family transcriptional regulator"/>
    <property type="match status" value="1"/>
</dbReference>
<sequence length="306" mass="33972">MMDRLTSMGAFVMAAEAGSYASAAERLGMSPQMVAKHVAALEHRLGARLLNRTTRRQSLTELGNAYYERCKHILSEAQAADSLAQIMNDTPRGKLKVSAPVTFGSYSLMPLVTDFLRQYPEVEIDLHLTDRFVDLVEEGFEVAFRIGPLGTSSLTARPLAPYRLVACAAPCYLAAHGTPRTPADLEQHECLGYAYWSRPADREWQFVQGDTLHKVQVASRLQVNESRALMSAALDGFGIVLGPEDFLRPALQSGELVRVLADYQPPSRQMHLLYTANRQRTAKLRRFINAVLARFAISVETDHAAH</sequence>
<dbReference type="EMBL" id="CP071706">
    <property type="protein sequence ID" value="KDN98027.2"/>
    <property type="molecule type" value="Genomic_DNA"/>
</dbReference>
<organism evidence="6 7">
    <name type="scientific">Pseudomonas donghuensis</name>
    <dbReference type="NCBI Taxonomy" id="1163398"/>
    <lineage>
        <taxon>Bacteria</taxon>
        <taxon>Pseudomonadati</taxon>
        <taxon>Pseudomonadota</taxon>
        <taxon>Gammaproteobacteria</taxon>
        <taxon>Pseudomonadales</taxon>
        <taxon>Pseudomonadaceae</taxon>
        <taxon>Pseudomonas</taxon>
    </lineage>
</organism>
<dbReference type="RefSeq" id="WP_200874287.1">
    <property type="nucleotide sequence ID" value="NZ_CP071706.1"/>
</dbReference>
<dbReference type="SUPFAM" id="SSF46785">
    <property type="entry name" value="Winged helix' DNA-binding domain"/>
    <property type="match status" value="1"/>
</dbReference>
<comment type="similarity">
    <text evidence="1">Belongs to the LysR transcriptional regulatory family.</text>
</comment>
<evidence type="ECO:0000259" key="5">
    <source>
        <dbReference type="PROSITE" id="PS50931"/>
    </source>
</evidence>
<reference evidence="6 7" key="1">
    <citation type="journal article" date="2014" name="Genome Announc.">
        <title>Genome Sequence of Pseudomonas sp. Strain P482, a Tomato Rhizosphere Isolate with Broad-Spectrum Antimicrobial Activity.</title>
        <authorList>
            <person name="Krzyzanowska D.M."/>
            <person name="Ossowicki A."/>
            <person name="Jafra S."/>
        </authorList>
    </citation>
    <scope>NUCLEOTIDE SEQUENCE [LARGE SCALE GENOMIC DNA]</scope>
    <source>
        <strain evidence="6 7">P482</strain>
    </source>
</reference>
<keyword evidence="4" id="KW-0804">Transcription</keyword>
<dbReference type="PROSITE" id="PS50931">
    <property type="entry name" value="HTH_LYSR"/>
    <property type="match status" value="1"/>
</dbReference>
<dbReference type="GO" id="GO:0003700">
    <property type="term" value="F:DNA-binding transcription factor activity"/>
    <property type="evidence" value="ECO:0007669"/>
    <property type="project" value="InterPro"/>
</dbReference>
<dbReference type="InterPro" id="IPR000847">
    <property type="entry name" value="LysR_HTH_N"/>
</dbReference>
<dbReference type="Proteomes" id="UP000027121">
    <property type="component" value="Chromosome"/>
</dbReference>
<dbReference type="InterPro" id="IPR036388">
    <property type="entry name" value="WH-like_DNA-bd_sf"/>
</dbReference>
<evidence type="ECO:0000256" key="3">
    <source>
        <dbReference type="ARBA" id="ARBA00023125"/>
    </source>
</evidence>
<dbReference type="Gene3D" id="3.40.190.290">
    <property type="match status" value="1"/>
</dbReference>
<evidence type="ECO:0000256" key="4">
    <source>
        <dbReference type="ARBA" id="ARBA00023163"/>
    </source>
</evidence>
<keyword evidence="2" id="KW-0805">Transcription regulation</keyword>
<name>A0AAP0X9E8_9PSED</name>
<dbReference type="CDD" id="cd08477">
    <property type="entry name" value="PBP2_CrgA_like_8"/>
    <property type="match status" value="1"/>
</dbReference>
<keyword evidence="3" id="KW-0238">DNA-binding</keyword>
<dbReference type="GeneID" id="98284716"/>
<evidence type="ECO:0000256" key="2">
    <source>
        <dbReference type="ARBA" id="ARBA00023015"/>
    </source>
</evidence>
<dbReference type="PANTHER" id="PTHR30537:SF5">
    <property type="entry name" value="HTH-TYPE TRANSCRIPTIONAL ACTIVATOR TTDR-RELATED"/>
    <property type="match status" value="1"/>
</dbReference>
<dbReference type="PANTHER" id="PTHR30537">
    <property type="entry name" value="HTH-TYPE TRANSCRIPTIONAL REGULATOR"/>
    <property type="match status" value="1"/>
</dbReference>
<evidence type="ECO:0000313" key="7">
    <source>
        <dbReference type="Proteomes" id="UP000027121"/>
    </source>
</evidence>
<evidence type="ECO:0000313" key="6">
    <source>
        <dbReference type="EMBL" id="KDN98027.2"/>
    </source>
</evidence>
<dbReference type="GO" id="GO:0043565">
    <property type="term" value="F:sequence-specific DNA binding"/>
    <property type="evidence" value="ECO:0007669"/>
    <property type="project" value="TreeGrafter"/>
</dbReference>
<reference evidence="6 7" key="2">
    <citation type="journal article" date="2016" name="Front. Microbiol.">
        <title>When Genome-Based Approach Meets the 'Old but Good': Revealing Genes Involved in the Antibacterial Activity of Pseudomonas sp. P482 against Soft Rot Pathogens.</title>
        <authorList>
            <person name="Krzyzanowska D.M."/>
            <person name="Ossowicki A."/>
            <person name="Rajewska M."/>
            <person name="Maciag T."/>
            <person name="Jablonska M."/>
            <person name="Obuchowski M."/>
            <person name="Heeb S."/>
            <person name="Jafra S."/>
        </authorList>
    </citation>
    <scope>NUCLEOTIDE SEQUENCE [LARGE SCALE GENOMIC DNA]</scope>
    <source>
        <strain evidence="6 7">P482</strain>
    </source>
</reference>
<dbReference type="InterPro" id="IPR005119">
    <property type="entry name" value="LysR_subst-bd"/>
</dbReference>
<dbReference type="InterPro" id="IPR058163">
    <property type="entry name" value="LysR-type_TF_proteobact-type"/>
</dbReference>